<evidence type="ECO:0000313" key="6">
    <source>
        <dbReference type="Proteomes" id="UP001108240"/>
    </source>
</evidence>
<comment type="subcellular location">
    <subcellularLocation>
        <location evidence="1">Membrane</location>
    </subcellularLocation>
</comment>
<reference evidence="5" key="1">
    <citation type="submission" date="2025-08" db="UniProtKB">
        <authorList>
            <consortium name="Ensembl"/>
        </authorList>
    </citation>
    <scope>IDENTIFICATION</scope>
</reference>
<keyword evidence="3" id="KW-0472">Membrane</keyword>
<dbReference type="Pfam" id="PF07686">
    <property type="entry name" value="V-set"/>
    <property type="match status" value="1"/>
</dbReference>
<evidence type="ECO:0000256" key="3">
    <source>
        <dbReference type="ARBA" id="ARBA00023136"/>
    </source>
</evidence>
<accession>A0A9J8C9G8</accession>
<dbReference type="PANTHER" id="PTHR11860">
    <property type="entry name" value="POLYMERIC-IMMUNOGLOBULIN RECEPTOR"/>
    <property type="match status" value="1"/>
</dbReference>
<dbReference type="GeneTree" id="ENSGT00950000182977"/>
<evidence type="ECO:0000256" key="2">
    <source>
        <dbReference type="ARBA" id="ARBA00022692"/>
    </source>
</evidence>
<dbReference type="SMART" id="SM00409">
    <property type="entry name" value="IG"/>
    <property type="match status" value="1"/>
</dbReference>
<keyword evidence="2" id="KW-0812">Transmembrane</keyword>
<reference evidence="5" key="2">
    <citation type="submission" date="2025-09" db="UniProtKB">
        <authorList>
            <consortium name="Ensembl"/>
        </authorList>
    </citation>
    <scope>IDENTIFICATION</scope>
</reference>
<sequence length="166" mass="19507">MIHLHDLHGTRSLMFLACETSEFLTFTAHEGGKVEIRCPYEAKYEEHKKYLCRGECPRVFKDKPVESESAAKDERFSLTDNKTAHIFTVTITDLRTEDKGQYWCGVKTGLFNHDYKREIYLEIKHDIISHFILCLVTQKTKSYVLSIEVVKILNTYHWSHISLKRH</sequence>
<dbReference type="InterPro" id="IPR003599">
    <property type="entry name" value="Ig_sub"/>
</dbReference>
<dbReference type="InterPro" id="IPR013106">
    <property type="entry name" value="Ig_V-set"/>
</dbReference>
<dbReference type="InterPro" id="IPR050671">
    <property type="entry name" value="CD300_family_receptors"/>
</dbReference>
<dbReference type="SUPFAM" id="SSF48726">
    <property type="entry name" value="Immunoglobulin"/>
    <property type="match status" value="1"/>
</dbReference>
<dbReference type="GO" id="GO:0004888">
    <property type="term" value="F:transmembrane signaling receptor activity"/>
    <property type="evidence" value="ECO:0007669"/>
    <property type="project" value="TreeGrafter"/>
</dbReference>
<protein>
    <recommendedName>
        <fullName evidence="4">Immunoglobulin domain-containing protein</fullName>
    </recommendedName>
</protein>
<dbReference type="Ensembl" id="ENSCCRT00000128088.1">
    <property type="protein sequence ID" value="ENSCCRP00000161975.1"/>
    <property type="gene ID" value="ENSCCRG00000059238.1"/>
</dbReference>
<dbReference type="InterPro" id="IPR036179">
    <property type="entry name" value="Ig-like_dom_sf"/>
</dbReference>
<dbReference type="GO" id="GO:0005886">
    <property type="term" value="C:plasma membrane"/>
    <property type="evidence" value="ECO:0007669"/>
    <property type="project" value="TreeGrafter"/>
</dbReference>
<evidence type="ECO:0000313" key="5">
    <source>
        <dbReference type="Ensembl" id="ENSCCRP00000161975.1"/>
    </source>
</evidence>
<evidence type="ECO:0000256" key="1">
    <source>
        <dbReference type="ARBA" id="ARBA00004370"/>
    </source>
</evidence>
<organism evidence="5 6">
    <name type="scientific">Cyprinus carpio carpio</name>
    <dbReference type="NCBI Taxonomy" id="630221"/>
    <lineage>
        <taxon>Eukaryota</taxon>
        <taxon>Metazoa</taxon>
        <taxon>Chordata</taxon>
        <taxon>Craniata</taxon>
        <taxon>Vertebrata</taxon>
        <taxon>Euteleostomi</taxon>
        <taxon>Actinopterygii</taxon>
        <taxon>Neopterygii</taxon>
        <taxon>Teleostei</taxon>
        <taxon>Ostariophysi</taxon>
        <taxon>Cypriniformes</taxon>
        <taxon>Cyprinidae</taxon>
        <taxon>Cyprininae</taxon>
        <taxon>Cyprinus</taxon>
    </lineage>
</organism>
<dbReference type="PANTHER" id="PTHR11860:SF118">
    <property type="entry name" value="CMRF35-LIKE MOLECULE 3-RELATED"/>
    <property type="match status" value="1"/>
</dbReference>
<feature type="domain" description="Immunoglobulin" evidence="4">
    <location>
        <begin position="23"/>
        <end position="124"/>
    </location>
</feature>
<dbReference type="AlphaFoldDB" id="A0A9J8C9G8"/>
<dbReference type="Gene3D" id="2.60.40.10">
    <property type="entry name" value="Immunoglobulins"/>
    <property type="match status" value="1"/>
</dbReference>
<proteinExistence type="predicted"/>
<dbReference type="Proteomes" id="UP001108240">
    <property type="component" value="Unplaced"/>
</dbReference>
<dbReference type="InterPro" id="IPR013783">
    <property type="entry name" value="Ig-like_fold"/>
</dbReference>
<dbReference type="CDD" id="cd05716">
    <property type="entry name" value="IgV_pIgR_like"/>
    <property type="match status" value="1"/>
</dbReference>
<keyword evidence="6" id="KW-1185">Reference proteome</keyword>
<evidence type="ECO:0000259" key="4">
    <source>
        <dbReference type="SMART" id="SM00409"/>
    </source>
</evidence>
<name>A0A9J8C9G8_CYPCA</name>